<dbReference type="InterPro" id="IPR000073">
    <property type="entry name" value="AB_hydrolase_1"/>
</dbReference>
<dbReference type="Pfam" id="PF00561">
    <property type="entry name" value="Abhydrolase_1"/>
    <property type="match status" value="1"/>
</dbReference>
<dbReference type="InterPro" id="IPR050266">
    <property type="entry name" value="AB_hydrolase_sf"/>
</dbReference>
<dbReference type="AlphaFoldDB" id="A0A9X0DER4"/>
<evidence type="ECO:0000313" key="2">
    <source>
        <dbReference type="EMBL" id="KAJ8060109.1"/>
    </source>
</evidence>
<accession>A0A9X0DER4</accession>
<keyword evidence="3" id="KW-1185">Reference proteome</keyword>
<gene>
    <name evidence="2" type="ORF">OCU04_011719</name>
</gene>
<proteinExistence type="predicted"/>
<name>A0A9X0DER4_9HELO</name>
<dbReference type="OrthoDB" id="284184at2759"/>
<dbReference type="Proteomes" id="UP001152300">
    <property type="component" value="Unassembled WGS sequence"/>
</dbReference>
<organism evidence="2 3">
    <name type="scientific">Sclerotinia nivalis</name>
    <dbReference type="NCBI Taxonomy" id="352851"/>
    <lineage>
        <taxon>Eukaryota</taxon>
        <taxon>Fungi</taxon>
        <taxon>Dikarya</taxon>
        <taxon>Ascomycota</taxon>
        <taxon>Pezizomycotina</taxon>
        <taxon>Leotiomycetes</taxon>
        <taxon>Helotiales</taxon>
        <taxon>Sclerotiniaceae</taxon>
        <taxon>Sclerotinia</taxon>
    </lineage>
</organism>
<dbReference type="GO" id="GO:0016020">
    <property type="term" value="C:membrane"/>
    <property type="evidence" value="ECO:0007669"/>
    <property type="project" value="TreeGrafter"/>
</dbReference>
<sequence length="233" mass="26105">MAAVGFPSNSKTVTLPSGTTYVYVSIPKSEPSKSTILFFHGVRDYCPDLLGHGGTDKPDALEAYIFKTMAADINDLLTHEKIGKVDAMGHDFGSLFLSQVINYYPSRFLSATFLAVPYAPAGIPKHSQEILPPRRPNHIAPPPTWQTPTYVSTRSLIFSNSSFRGPTNWYRCRYGQHLGIQEEIDDKLDPQIPCRALFIEQNHKSVVRMESVSMRMQLFAKDLVTREVETTGH</sequence>
<comment type="caution">
    <text evidence="2">The sequence shown here is derived from an EMBL/GenBank/DDBJ whole genome shotgun (WGS) entry which is preliminary data.</text>
</comment>
<dbReference type="GO" id="GO:0047372">
    <property type="term" value="F:monoacylglycerol lipase activity"/>
    <property type="evidence" value="ECO:0007669"/>
    <property type="project" value="TreeGrafter"/>
</dbReference>
<dbReference type="GO" id="GO:0046464">
    <property type="term" value="P:acylglycerol catabolic process"/>
    <property type="evidence" value="ECO:0007669"/>
    <property type="project" value="TreeGrafter"/>
</dbReference>
<feature type="domain" description="AB hydrolase-1" evidence="1">
    <location>
        <begin position="41"/>
        <end position="116"/>
    </location>
</feature>
<dbReference type="InterPro" id="IPR029058">
    <property type="entry name" value="AB_hydrolase_fold"/>
</dbReference>
<dbReference type="Gene3D" id="3.40.50.1820">
    <property type="entry name" value="alpha/beta hydrolase"/>
    <property type="match status" value="1"/>
</dbReference>
<reference evidence="2" key="1">
    <citation type="submission" date="2022-11" db="EMBL/GenBank/DDBJ databases">
        <title>Genome Resource of Sclerotinia nivalis Strain SnTB1, a Plant Pathogen Isolated from American Ginseng.</title>
        <authorList>
            <person name="Fan S."/>
        </authorList>
    </citation>
    <scope>NUCLEOTIDE SEQUENCE</scope>
    <source>
        <strain evidence="2">SnTB1</strain>
    </source>
</reference>
<dbReference type="PANTHER" id="PTHR43798">
    <property type="entry name" value="MONOACYLGLYCEROL LIPASE"/>
    <property type="match status" value="1"/>
</dbReference>
<protein>
    <recommendedName>
        <fullName evidence="1">AB hydrolase-1 domain-containing protein</fullName>
    </recommendedName>
</protein>
<evidence type="ECO:0000259" key="1">
    <source>
        <dbReference type="Pfam" id="PF00561"/>
    </source>
</evidence>
<dbReference type="SUPFAM" id="SSF53474">
    <property type="entry name" value="alpha/beta-Hydrolases"/>
    <property type="match status" value="1"/>
</dbReference>
<dbReference type="EMBL" id="JAPEIS010000014">
    <property type="protein sequence ID" value="KAJ8060109.1"/>
    <property type="molecule type" value="Genomic_DNA"/>
</dbReference>
<dbReference type="PANTHER" id="PTHR43798:SF33">
    <property type="entry name" value="HYDROLASE, PUTATIVE (AFU_ORTHOLOGUE AFUA_2G14860)-RELATED"/>
    <property type="match status" value="1"/>
</dbReference>
<evidence type="ECO:0000313" key="3">
    <source>
        <dbReference type="Proteomes" id="UP001152300"/>
    </source>
</evidence>